<sequence>MKTGNLNPAPQQVTAPQNKARMDWPDIAKGISILGVVLLHVSLAIPGGQDTMMSHLNALLDPLRMPLFFMVSGFFAVKVLNQSFGELFRGRLWFYLVPYLLWTPVNLYLHRLEGTVFTGRAPGTWEWYSGSMLGATNMYWFLYFLVIFNLFLWATRKLPAWAIVALVASLWLLMPAYSEIEILRKSIIYLPTFLIGAYFRPLISRFAEAATRPKAIVFAAVLYVSGLALGVISNGLRDSENHGATVLWLMNLRDTFAHALGGNLTGFDMDHLPAMIIRIVSLPAGIVLCVWLGRIKPVGEFLKLIGRHTLPIYIGHATGLSLIFGFGLRWNFMEIDNFSDSLWHHTNTWMVIAFACAMLGGYLTYLISRVPVLGWTLVPPKLPEPDKTPAKAQADSHVKAQSAKPMNASTSSKTYGI</sequence>
<feature type="transmembrane region" description="Helical" evidence="8">
    <location>
        <begin position="65"/>
        <end position="80"/>
    </location>
</feature>
<feature type="transmembrane region" description="Helical" evidence="8">
    <location>
        <begin position="215"/>
        <end position="233"/>
    </location>
</feature>
<keyword evidence="5 8" id="KW-1133">Transmembrane helix</keyword>
<feature type="transmembrane region" description="Helical" evidence="8">
    <location>
        <begin position="304"/>
        <end position="328"/>
    </location>
</feature>
<dbReference type="EMBL" id="CP011309">
    <property type="protein sequence ID" value="AKF27967.1"/>
    <property type="molecule type" value="Genomic_DNA"/>
</dbReference>
<keyword evidence="3" id="KW-1003">Cell membrane</keyword>
<evidence type="ECO:0000256" key="1">
    <source>
        <dbReference type="ARBA" id="ARBA00004651"/>
    </source>
</evidence>
<feature type="transmembrane region" description="Helical" evidence="8">
    <location>
        <begin position="129"/>
        <end position="151"/>
    </location>
</feature>
<dbReference type="PANTHER" id="PTHR40074:SF2">
    <property type="entry name" value="O-ACETYLTRANSFERASE WECH"/>
    <property type="match status" value="1"/>
</dbReference>
<feature type="transmembrane region" description="Helical" evidence="8">
    <location>
        <begin position="158"/>
        <end position="174"/>
    </location>
</feature>
<dbReference type="PATRIC" id="fig|92706.3.peg.2219"/>
<feature type="transmembrane region" description="Helical" evidence="8">
    <location>
        <begin position="272"/>
        <end position="292"/>
    </location>
</feature>
<keyword evidence="6 8" id="KW-0472">Membrane</keyword>
<dbReference type="GO" id="GO:0009246">
    <property type="term" value="P:enterobacterial common antigen biosynthetic process"/>
    <property type="evidence" value="ECO:0007669"/>
    <property type="project" value="TreeGrafter"/>
</dbReference>
<feature type="transmembrane region" description="Helical" evidence="8">
    <location>
        <begin position="348"/>
        <end position="367"/>
    </location>
</feature>
<evidence type="ECO:0000256" key="4">
    <source>
        <dbReference type="ARBA" id="ARBA00022692"/>
    </source>
</evidence>
<dbReference type="Proteomes" id="UP000034037">
    <property type="component" value="Chromosome"/>
</dbReference>
<gene>
    <name evidence="10" type="ORF">YH66_10570</name>
</gene>
<dbReference type="PANTHER" id="PTHR40074">
    <property type="entry name" value="O-ACETYLTRANSFERASE WECH"/>
    <property type="match status" value="1"/>
</dbReference>
<evidence type="ECO:0000256" key="7">
    <source>
        <dbReference type="SAM" id="MobiDB-lite"/>
    </source>
</evidence>
<dbReference type="AlphaFoldDB" id="A0A0F6WR67"/>
<evidence type="ECO:0000256" key="3">
    <source>
        <dbReference type="ARBA" id="ARBA00022475"/>
    </source>
</evidence>
<feature type="transmembrane region" description="Helical" evidence="8">
    <location>
        <begin position="27"/>
        <end position="45"/>
    </location>
</feature>
<dbReference type="Pfam" id="PF01757">
    <property type="entry name" value="Acyl_transf_3"/>
    <property type="match status" value="1"/>
</dbReference>
<accession>A0A0F6WR67</accession>
<dbReference type="InterPro" id="IPR002656">
    <property type="entry name" value="Acyl_transf_3_dom"/>
</dbReference>
<reference evidence="10 11" key="1">
    <citation type="submission" date="2015-04" db="EMBL/GenBank/DDBJ databases">
        <title>Complete Genome Sequence of Brevibacterium flavum ATCC 15168.</title>
        <authorList>
            <person name="Ahn J."/>
            <person name="Park G."/>
            <person name="Jeon W."/>
            <person name="Jang Y."/>
            <person name="Jang M."/>
            <person name="Lee H."/>
            <person name="Lee H."/>
        </authorList>
    </citation>
    <scope>NUCLEOTIDE SEQUENCE [LARGE SCALE GENOMIC DNA]</scope>
    <source>
        <strain evidence="10 11">ATCC 15168</strain>
    </source>
</reference>
<dbReference type="GO" id="GO:0005886">
    <property type="term" value="C:plasma membrane"/>
    <property type="evidence" value="ECO:0007669"/>
    <property type="project" value="UniProtKB-SubCell"/>
</dbReference>
<feature type="compositionally biased region" description="Polar residues" evidence="7">
    <location>
        <begin position="407"/>
        <end position="417"/>
    </location>
</feature>
<evidence type="ECO:0000313" key="10">
    <source>
        <dbReference type="EMBL" id="AKF27967.1"/>
    </source>
</evidence>
<feature type="region of interest" description="Disordered" evidence="7">
    <location>
        <begin position="386"/>
        <end position="417"/>
    </location>
</feature>
<proteinExistence type="inferred from homology"/>
<comment type="similarity">
    <text evidence="2">Belongs to the acyltransferase 3 family.</text>
</comment>
<dbReference type="HOGENOM" id="CLU_050657_0_0_11"/>
<evidence type="ECO:0000256" key="2">
    <source>
        <dbReference type="ARBA" id="ARBA00007400"/>
    </source>
</evidence>
<feature type="domain" description="Acyltransferase 3" evidence="9">
    <location>
        <begin position="23"/>
        <end position="365"/>
    </location>
</feature>
<feature type="compositionally biased region" description="Basic and acidic residues" evidence="7">
    <location>
        <begin position="386"/>
        <end position="398"/>
    </location>
</feature>
<dbReference type="GO" id="GO:0016413">
    <property type="term" value="F:O-acetyltransferase activity"/>
    <property type="evidence" value="ECO:0007669"/>
    <property type="project" value="TreeGrafter"/>
</dbReference>
<keyword evidence="4 8" id="KW-0812">Transmembrane</keyword>
<feature type="transmembrane region" description="Helical" evidence="8">
    <location>
        <begin position="92"/>
        <end position="109"/>
    </location>
</feature>
<protein>
    <submittedName>
        <fullName evidence="10">Membrane protein</fullName>
    </submittedName>
</protein>
<dbReference type="RefSeq" id="WP_003859675.1">
    <property type="nucleotide sequence ID" value="NZ_CP011309.1"/>
</dbReference>
<evidence type="ECO:0000256" key="6">
    <source>
        <dbReference type="ARBA" id="ARBA00023136"/>
    </source>
</evidence>
<name>A0A0F6WR67_9CORY</name>
<evidence type="ECO:0000259" key="9">
    <source>
        <dbReference type="Pfam" id="PF01757"/>
    </source>
</evidence>
<feature type="transmembrane region" description="Helical" evidence="8">
    <location>
        <begin position="186"/>
        <end position="203"/>
    </location>
</feature>
<keyword evidence="11" id="KW-1185">Reference proteome</keyword>
<evidence type="ECO:0000313" key="11">
    <source>
        <dbReference type="Proteomes" id="UP000034037"/>
    </source>
</evidence>
<evidence type="ECO:0000256" key="5">
    <source>
        <dbReference type="ARBA" id="ARBA00022989"/>
    </source>
</evidence>
<organism evidence="10 11">
    <name type="scientific">[Brevibacterium] flavum</name>
    <dbReference type="NCBI Taxonomy" id="92706"/>
    <lineage>
        <taxon>Bacteria</taxon>
        <taxon>Bacillati</taxon>
        <taxon>Actinomycetota</taxon>
        <taxon>Actinomycetes</taxon>
        <taxon>Mycobacteriales</taxon>
        <taxon>Corynebacteriaceae</taxon>
        <taxon>Corynebacterium</taxon>
    </lineage>
</organism>
<evidence type="ECO:0000256" key="8">
    <source>
        <dbReference type="SAM" id="Phobius"/>
    </source>
</evidence>
<comment type="subcellular location">
    <subcellularLocation>
        <location evidence="1">Cell membrane</location>
        <topology evidence="1">Multi-pass membrane protein</topology>
    </subcellularLocation>
</comment>